<sequence length="149" mass="17073">MIKEIDINVRENAKNVLSIQIPSYTVEANLIGSEDIPPLKDTVETLQNCGETFLGYFLHGELCGTIAFKLGDSEVDIHRLIVHPNYFRQGIAQELLNFIESNFHPETIKVATGTKNFPAVRFYKKNNFRIVKEVIVNKQLSLTYFEKRI</sequence>
<proteinExistence type="predicted"/>
<comment type="caution">
    <text evidence="2">The sequence shown here is derived from an EMBL/GenBank/DDBJ whole genome shotgun (WGS) entry which is preliminary data.</text>
</comment>
<evidence type="ECO:0000313" key="2">
    <source>
        <dbReference type="EMBL" id="RLL43641.1"/>
    </source>
</evidence>
<evidence type="ECO:0000259" key="1">
    <source>
        <dbReference type="PROSITE" id="PS51186"/>
    </source>
</evidence>
<dbReference type="AlphaFoldDB" id="A0A498DC00"/>
<dbReference type="OrthoDB" id="46888at2"/>
<dbReference type="GO" id="GO:0016747">
    <property type="term" value="F:acyltransferase activity, transferring groups other than amino-acyl groups"/>
    <property type="evidence" value="ECO:0007669"/>
    <property type="project" value="InterPro"/>
</dbReference>
<dbReference type="Gene3D" id="3.40.630.30">
    <property type="match status" value="1"/>
</dbReference>
<name>A0A498DC00_9BACI</name>
<protein>
    <submittedName>
        <fullName evidence="2">N-acetyltransferase</fullName>
    </submittedName>
</protein>
<feature type="domain" description="N-acetyltransferase" evidence="1">
    <location>
        <begin position="7"/>
        <end position="149"/>
    </location>
</feature>
<dbReference type="InterPro" id="IPR000182">
    <property type="entry name" value="GNAT_dom"/>
</dbReference>
<evidence type="ECO:0000313" key="3">
    <source>
        <dbReference type="Proteomes" id="UP000270219"/>
    </source>
</evidence>
<dbReference type="InterPro" id="IPR016181">
    <property type="entry name" value="Acyl_CoA_acyltransferase"/>
</dbReference>
<dbReference type="Proteomes" id="UP000270219">
    <property type="component" value="Unassembled WGS sequence"/>
</dbReference>
<keyword evidence="2" id="KW-0808">Transferase</keyword>
<dbReference type="RefSeq" id="WP_121523290.1">
    <property type="nucleotide sequence ID" value="NZ_RCHR01000004.1"/>
</dbReference>
<organism evidence="2 3">
    <name type="scientific">Oceanobacillus piezotolerans</name>
    <dbReference type="NCBI Taxonomy" id="2448030"/>
    <lineage>
        <taxon>Bacteria</taxon>
        <taxon>Bacillati</taxon>
        <taxon>Bacillota</taxon>
        <taxon>Bacilli</taxon>
        <taxon>Bacillales</taxon>
        <taxon>Bacillaceae</taxon>
        <taxon>Oceanobacillus</taxon>
    </lineage>
</organism>
<dbReference type="Pfam" id="PF00583">
    <property type="entry name" value="Acetyltransf_1"/>
    <property type="match status" value="1"/>
</dbReference>
<gene>
    <name evidence="2" type="ORF">D8M04_12005</name>
</gene>
<dbReference type="SUPFAM" id="SSF55729">
    <property type="entry name" value="Acyl-CoA N-acyltransferases (Nat)"/>
    <property type="match status" value="1"/>
</dbReference>
<dbReference type="EMBL" id="RCHR01000004">
    <property type="protein sequence ID" value="RLL43641.1"/>
    <property type="molecule type" value="Genomic_DNA"/>
</dbReference>
<keyword evidence="3" id="KW-1185">Reference proteome</keyword>
<reference evidence="2 3" key="1">
    <citation type="submission" date="2018-10" db="EMBL/GenBank/DDBJ databases">
        <title>Oceanobacillus sp. YLB-02 draft genome.</title>
        <authorList>
            <person name="Yu L."/>
        </authorList>
    </citation>
    <scope>NUCLEOTIDE SEQUENCE [LARGE SCALE GENOMIC DNA]</scope>
    <source>
        <strain evidence="2 3">YLB-02</strain>
    </source>
</reference>
<dbReference type="PROSITE" id="PS51186">
    <property type="entry name" value="GNAT"/>
    <property type="match status" value="1"/>
</dbReference>
<accession>A0A498DC00</accession>
<dbReference type="CDD" id="cd04301">
    <property type="entry name" value="NAT_SF"/>
    <property type="match status" value="1"/>
</dbReference>